<evidence type="ECO:0000259" key="2">
    <source>
        <dbReference type="Pfam" id="PF00501"/>
    </source>
</evidence>
<dbReference type="PROSITE" id="PS00455">
    <property type="entry name" value="AMP_BINDING"/>
    <property type="match status" value="1"/>
</dbReference>
<feature type="transmembrane region" description="Helical" evidence="1">
    <location>
        <begin position="677"/>
        <end position="699"/>
    </location>
</feature>
<dbReference type="InterPro" id="IPR020845">
    <property type="entry name" value="AMP-binding_CS"/>
</dbReference>
<dbReference type="Gene3D" id="3.40.50.12780">
    <property type="entry name" value="N-terminal domain of ligase-like"/>
    <property type="match status" value="1"/>
</dbReference>
<feature type="transmembrane region" description="Helical" evidence="1">
    <location>
        <begin position="788"/>
        <end position="806"/>
    </location>
</feature>
<keyword evidence="1" id="KW-0472">Membrane</keyword>
<dbReference type="Pfam" id="PF00501">
    <property type="entry name" value="AMP-binding"/>
    <property type="match status" value="1"/>
</dbReference>
<comment type="caution">
    <text evidence="3">The sequence shown here is derived from an EMBL/GenBank/DDBJ whole genome shotgun (WGS) entry which is preliminary data.</text>
</comment>
<gene>
    <name evidence="3" type="ORF">DFH05DRAFT_781128</name>
</gene>
<keyword evidence="4" id="KW-1185">Reference proteome</keyword>
<dbReference type="InterPro" id="IPR042099">
    <property type="entry name" value="ANL_N_sf"/>
</dbReference>
<proteinExistence type="predicted"/>
<sequence length="1012" mass="110599">MLLDALQSLSSISDRVSFLEFGFGDIVDPPFRCVHHAFGSHAASSPDSIAVEDFAAKITYADLDKKSTCLSVRLRSLGVERHSRVCLLVERSISMVIGVLGILKAGAAYVPLDGNVVSDSTLHHVLQDSNASAILTFRTFASRVESSNAPVIYLDEFACGCLDASPCKQAFDDSSEAEDSVYVIYTSGTTGVPKGVDVTHGNVTNLVCLAPGSLTMAPGVRVSQLMNIGFDMAAWEILGSLCNGATLCLRGKTSKEWRAVMKTVDIVIATPSMLGPHEPSAYPNIKVVAVAGEACPQGLADDWAKTVQFFNCCGPTEITIVNTMHQHCPGEALSIGKPTPNNNVYVLGDDLQPLPIGQTGLMWAGGKGITKGYLNLPQKTHEKYLLDLFENDGSLMFNTGDLGRWRPDGTLEHLGRIDDQVKVKGFRVELDGVAAALESSPGVKVAAALLVDNILWGFVAPDTINPEDILSDTAKIQPYYAVPNRLIALREFPKTSNMKTDKRALRQLALTEIAKENARKATIPENAPASPVLAEKPTLWLDMPTLPPPAYIRDLAKSQISSSSSLSPANEKALVLKDPLEDEVPDKIQGHLFRNIRHQVFSLYRRLFSVVFIVNMVIFAIICVRGASVVKLGEIVVANLLCAVLMRQDYVINAFFTVCCSVPTSWPLAIRRRLAEVYHIGGLHSSCATSGLIWLILFTGKATQSLTNGGPVSPATLAVTYWILMLLVGVAAFAYPTFRSKRHNTFERVHRFLGWAATALVWCQVVLLTNDFKGPDQYLGLALSKSPAFWLLLILTGSIMLPWLRLRKVPVRSVVLSDHAIRLYFDYVNTKPGHFTRISDNPLIEWHGFATINEPGKSGYSLVVSKAGDWTAKQIHNPPTHLWVRGIPAYGVLRIAPLFQRIVLVATGSGIGPCAPVILARKVPLRLLWTSPDVRKTFGDHLVESILEASPDAVLHDTRKDGKPDMIKLTYRLYKEFNAEAVCVISNQKLTRKIVYGMKSRGIPAFGAIWDS</sequence>
<feature type="transmembrane region" description="Helical" evidence="1">
    <location>
        <begin position="607"/>
        <end position="630"/>
    </location>
</feature>
<dbReference type="PANTHER" id="PTHR33927:SF5">
    <property type="entry name" value="ENZYME, PUTATIVE (AFU_ORTHOLOGUE AFUA_8G01222)-RELATED"/>
    <property type="match status" value="1"/>
</dbReference>
<evidence type="ECO:0000256" key="1">
    <source>
        <dbReference type="SAM" id="Phobius"/>
    </source>
</evidence>
<feature type="transmembrane region" description="Helical" evidence="1">
    <location>
        <begin position="750"/>
        <end position="768"/>
    </location>
</feature>
<dbReference type="InterPro" id="IPR052979">
    <property type="entry name" value="Adenylate-forming_domain"/>
</dbReference>
<dbReference type="Proteomes" id="UP001142393">
    <property type="component" value="Unassembled WGS sequence"/>
</dbReference>
<reference evidence="3 4" key="1">
    <citation type="journal article" date="2023" name="Proc. Natl. Acad. Sci. U.S.A.">
        <title>A global phylogenomic analysis of the shiitake genus Lentinula.</title>
        <authorList>
            <person name="Sierra-Patev S."/>
            <person name="Min B."/>
            <person name="Naranjo-Ortiz M."/>
            <person name="Looney B."/>
            <person name="Konkel Z."/>
            <person name="Slot J.C."/>
            <person name="Sakamoto Y."/>
            <person name="Steenwyk J.L."/>
            <person name="Rokas A."/>
            <person name="Carro J."/>
            <person name="Camarero S."/>
            <person name="Ferreira P."/>
            <person name="Molpeceres G."/>
            <person name="Ruiz-Duenas F.J."/>
            <person name="Serrano A."/>
            <person name="Henrissat B."/>
            <person name="Drula E."/>
            <person name="Hughes K.W."/>
            <person name="Mata J.L."/>
            <person name="Ishikawa N.K."/>
            <person name="Vargas-Isla R."/>
            <person name="Ushijima S."/>
            <person name="Smith C.A."/>
            <person name="Donoghue J."/>
            <person name="Ahrendt S."/>
            <person name="Andreopoulos W."/>
            <person name="He G."/>
            <person name="LaButti K."/>
            <person name="Lipzen A."/>
            <person name="Ng V."/>
            <person name="Riley R."/>
            <person name="Sandor L."/>
            <person name="Barry K."/>
            <person name="Martinez A.T."/>
            <person name="Xiao Y."/>
            <person name="Gibbons J.G."/>
            <person name="Terashima K."/>
            <person name="Grigoriev I.V."/>
            <person name="Hibbett D."/>
        </authorList>
    </citation>
    <scope>NUCLEOTIDE SEQUENCE [LARGE SCALE GENOMIC DNA]</scope>
    <source>
        <strain evidence="3 4">TFB7810</strain>
    </source>
</reference>
<feature type="domain" description="AMP-dependent synthetase/ligase" evidence="2">
    <location>
        <begin position="41"/>
        <end position="374"/>
    </location>
</feature>
<dbReference type="NCBIfam" id="TIGR01733">
    <property type="entry name" value="AA-adenyl-dom"/>
    <property type="match status" value="1"/>
</dbReference>
<dbReference type="InterPro" id="IPR045851">
    <property type="entry name" value="AMP-bd_C_sf"/>
</dbReference>
<dbReference type="InterPro" id="IPR010071">
    <property type="entry name" value="AA_adenyl_dom"/>
</dbReference>
<dbReference type="InterPro" id="IPR000873">
    <property type="entry name" value="AMP-dep_synth/lig_dom"/>
</dbReference>
<keyword evidence="1" id="KW-1133">Transmembrane helix</keyword>
<dbReference type="EMBL" id="JANVFU010000003">
    <property type="protein sequence ID" value="KAJ3747187.1"/>
    <property type="molecule type" value="Genomic_DNA"/>
</dbReference>
<evidence type="ECO:0000313" key="3">
    <source>
        <dbReference type="EMBL" id="KAJ3747187.1"/>
    </source>
</evidence>
<keyword evidence="1" id="KW-0812">Transmembrane</keyword>
<feature type="transmembrane region" description="Helical" evidence="1">
    <location>
        <begin position="719"/>
        <end position="738"/>
    </location>
</feature>
<dbReference type="Gene3D" id="3.30.300.30">
    <property type="match status" value="1"/>
</dbReference>
<dbReference type="AlphaFoldDB" id="A0A9W8P5E5"/>
<accession>A0A9W8P5E5</accession>
<protein>
    <submittedName>
        <fullName evidence="3">Nonribosomal peptide synthetase 12</fullName>
    </submittedName>
</protein>
<evidence type="ECO:0000313" key="4">
    <source>
        <dbReference type="Proteomes" id="UP001142393"/>
    </source>
</evidence>
<name>A0A9W8P5E5_9AGAR</name>
<dbReference type="PANTHER" id="PTHR33927">
    <property type="entry name" value="TRANSMEMBRANE PROTEIN"/>
    <property type="match status" value="1"/>
</dbReference>
<dbReference type="SUPFAM" id="SSF56801">
    <property type="entry name" value="Acetyl-CoA synthetase-like"/>
    <property type="match status" value="1"/>
</dbReference>
<organism evidence="3 4">
    <name type="scientific">Lentinula detonsa</name>
    <dbReference type="NCBI Taxonomy" id="2804962"/>
    <lineage>
        <taxon>Eukaryota</taxon>
        <taxon>Fungi</taxon>
        <taxon>Dikarya</taxon>
        <taxon>Basidiomycota</taxon>
        <taxon>Agaricomycotina</taxon>
        <taxon>Agaricomycetes</taxon>
        <taxon>Agaricomycetidae</taxon>
        <taxon>Agaricales</taxon>
        <taxon>Marasmiineae</taxon>
        <taxon>Omphalotaceae</taxon>
        <taxon>Lentinula</taxon>
    </lineage>
</organism>